<dbReference type="Proteomes" id="UP001152300">
    <property type="component" value="Unassembled WGS sequence"/>
</dbReference>
<feature type="chain" id="PRO_5040745616" description="AA1-like domain-containing protein" evidence="1">
    <location>
        <begin position="20"/>
        <end position="132"/>
    </location>
</feature>
<dbReference type="EMBL" id="JAPEIS010000008">
    <property type="protein sequence ID" value="KAJ8063691.1"/>
    <property type="molecule type" value="Genomic_DNA"/>
</dbReference>
<protein>
    <recommendedName>
        <fullName evidence="4">AA1-like domain-containing protein</fullName>
    </recommendedName>
</protein>
<evidence type="ECO:0000256" key="1">
    <source>
        <dbReference type="SAM" id="SignalP"/>
    </source>
</evidence>
<sequence>MNTTTFFTFLALLASCVFSAPIDNFTISHVARNDYPSAGDIVITFYARGGDFFQQTFPADGNPYVIDNPLKISHLVAKGTGFCAITGYSGNFTQTQDTCGPLSVSPVSVQVWGQCSTRLPEEGFGLDVVPRI</sequence>
<keyword evidence="3" id="KW-1185">Reference proteome</keyword>
<keyword evidence="1" id="KW-0732">Signal</keyword>
<evidence type="ECO:0000313" key="2">
    <source>
        <dbReference type="EMBL" id="KAJ8063691.1"/>
    </source>
</evidence>
<gene>
    <name evidence="2" type="ORF">OCU04_007556</name>
</gene>
<name>A0A9X0DHG2_9HELO</name>
<dbReference type="AlphaFoldDB" id="A0A9X0DHG2"/>
<comment type="caution">
    <text evidence="2">The sequence shown here is derived from an EMBL/GenBank/DDBJ whole genome shotgun (WGS) entry which is preliminary data.</text>
</comment>
<reference evidence="2" key="1">
    <citation type="submission" date="2022-11" db="EMBL/GenBank/DDBJ databases">
        <title>Genome Resource of Sclerotinia nivalis Strain SnTB1, a Plant Pathogen Isolated from American Ginseng.</title>
        <authorList>
            <person name="Fan S."/>
        </authorList>
    </citation>
    <scope>NUCLEOTIDE SEQUENCE</scope>
    <source>
        <strain evidence="2">SnTB1</strain>
    </source>
</reference>
<dbReference type="OrthoDB" id="4509278at2759"/>
<organism evidence="2 3">
    <name type="scientific">Sclerotinia nivalis</name>
    <dbReference type="NCBI Taxonomy" id="352851"/>
    <lineage>
        <taxon>Eukaryota</taxon>
        <taxon>Fungi</taxon>
        <taxon>Dikarya</taxon>
        <taxon>Ascomycota</taxon>
        <taxon>Pezizomycotina</taxon>
        <taxon>Leotiomycetes</taxon>
        <taxon>Helotiales</taxon>
        <taxon>Sclerotiniaceae</taxon>
        <taxon>Sclerotinia</taxon>
    </lineage>
</organism>
<feature type="signal peptide" evidence="1">
    <location>
        <begin position="1"/>
        <end position="19"/>
    </location>
</feature>
<evidence type="ECO:0000313" key="3">
    <source>
        <dbReference type="Proteomes" id="UP001152300"/>
    </source>
</evidence>
<accession>A0A9X0DHG2</accession>
<evidence type="ECO:0008006" key="4">
    <source>
        <dbReference type="Google" id="ProtNLM"/>
    </source>
</evidence>
<proteinExistence type="predicted"/>